<dbReference type="Proteomes" id="UP000311605">
    <property type="component" value="Unassembled WGS sequence"/>
</dbReference>
<dbReference type="EMBL" id="VDMN01000001">
    <property type="protein sequence ID" value="TNM65286.1"/>
    <property type="molecule type" value="Genomic_DNA"/>
</dbReference>
<dbReference type="Pfam" id="PF14273">
    <property type="entry name" value="DUF4360"/>
    <property type="match status" value="1"/>
</dbReference>
<comment type="caution">
    <text evidence="1">The sequence shown here is derived from an EMBL/GenBank/DDBJ whole genome shotgun (WGS) entry which is preliminary data.</text>
</comment>
<dbReference type="AlphaFoldDB" id="A0A5C4XP26"/>
<proteinExistence type="predicted"/>
<protein>
    <submittedName>
        <fullName evidence="1">DUF4360 domain-containing protein</fullName>
    </submittedName>
</protein>
<name>A0A5C4XP26_9HYPH</name>
<reference evidence="1 2" key="1">
    <citation type="submission" date="2019-06" db="EMBL/GenBank/DDBJ databases">
        <title>The draft genome of Rhizobium smilacinae PTYR-5.</title>
        <authorList>
            <person name="Liu L."/>
            <person name="Li L."/>
            <person name="Zhang X."/>
        </authorList>
    </citation>
    <scope>NUCLEOTIDE SEQUENCE [LARGE SCALE GENOMIC DNA]</scope>
    <source>
        <strain evidence="1 2">PTYR-5</strain>
    </source>
</reference>
<evidence type="ECO:0000313" key="2">
    <source>
        <dbReference type="Proteomes" id="UP000311605"/>
    </source>
</evidence>
<evidence type="ECO:0000313" key="1">
    <source>
        <dbReference type="EMBL" id="TNM65286.1"/>
    </source>
</evidence>
<dbReference type="OrthoDB" id="8320849at2"/>
<dbReference type="InterPro" id="IPR025649">
    <property type="entry name" value="DUF4360"/>
</dbReference>
<gene>
    <name evidence="1" type="ORF">FHP24_03120</name>
</gene>
<accession>A0A5C4XP26</accession>
<organism evidence="1 2">
    <name type="scientific">Aliirhizobium smilacinae</name>
    <dbReference type="NCBI Taxonomy" id="1395944"/>
    <lineage>
        <taxon>Bacteria</taxon>
        <taxon>Pseudomonadati</taxon>
        <taxon>Pseudomonadota</taxon>
        <taxon>Alphaproteobacteria</taxon>
        <taxon>Hyphomicrobiales</taxon>
        <taxon>Rhizobiaceae</taxon>
        <taxon>Aliirhizobium</taxon>
    </lineage>
</organism>
<keyword evidence="2" id="KW-1185">Reference proteome</keyword>
<sequence>MADLPVVRSVGAAQWCCPPSAGIVYLRLLSRLIVSFAATALPGYALAANGCADGTYSRVQSPDRNSTSFLFDDFSATAGGSSGISRASSTCRLSVPVTQAEGHSVFAVDYRGYVSTQPGQAASVVMLKDGRAVVLQDITLPTDDDLSFSQRIGSSGSNIVELDVVVGATGAPDPGLSDAIIFLDSIDLARIGFTTTEAVVESANQVARQRQSIAVGLMDSALSLLGQTNRFDDGNSVSGFASSDAAAGFAGRWEAGDGLSLLAGAAIIDPNEIDNVSDTLALFAAAVRFTTAPSQWRAFGEVGAWASPNVSASLSRSYSNLNSTNFGVGSSSGYLFASYARAGLIFAPDEINEFALSTRISRSWLDLDGYEEAVSPDNLFAAQMKPGRSIADTISAELAWSRSLSETFDFTVFGAAGRTFARKNGVSASVDWVGDVRGTADDQNFGSVAGRVGWKFTQGWQADLSVSATFRETEKPAWNIGGQLKSTF</sequence>